<evidence type="ECO:0000313" key="1">
    <source>
        <dbReference type="EMBL" id="KAL0102495.1"/>
    </source>
</evidence>
<accession>A0AAW2EK28</accession>
<comment type="caution">
    <text evidence="1">The sequence shown here is derived from an EMBL/GenBank/DDBJ whole genome shotgun (WGS) entry which is preliminary data.</text>
</comment>
<name>A0AAW2EK28_9HYME</name>
<gene>
    <name evidence="1" type="ORF">PUN28_018052</name>
</gene>
<dbReference type="Proteomes" id="UP001430953">
    <property type="component" value="Unassembled WGS sequence"/>
</dbReference>
<proteinExistence type="predicted"/>
<keyword evidence="2" id="KW-1185">Reference proteome</keyword>
<dbReference type="EMBL" id="JADYXP020000022">
    <property type="protein sequence ID" value="KAL0102495.1"/>
    <property type="molecule type" value="Genomic_DNA"/>
</dbReference>
<evidence type="ECO:0000313" key="2">
    <source>
        <dbReference type="Proteomes" id="UP001430953"/>
    </source>
</evidence>
<reference evidence="1 2" key="1">
    <citation type="submission" date="2023-03" db="EMBL/GenBank/DDBJ databases">
        <title>High recombination rates correlate with genetic variation in Cardiocondyla obscurior ants.</title>
        <authorList>
            <person name="Errbii M."/>
        </authorList>
    </citation>
    <scope>NUCLEOTIDE SEQUENCE [LARGE SCALE GENOMIC DNA]</scope>
    <source>
        <strain evidence="1">Alpha-2009</strain>
        <tissue evidence="1">Whole body</tissue>
    </source>
</reference>
<sequence>MTLAYAGSLTCRTLVTTRRKQATLRKSRVQIYIINDCSSRFFKLNPIHIHEIHKRCSRVGNARMVNPRARYFPE</sequence>
<protein>
    <submittedName>
        <fullName evidence="1">Uncharacterized protein</fullName>
    </submittedName>
</protein>
<dbReference type="AlphaFoldDB" id="A0AAW2EK28"/>
<organism evidence="1 2">
    <name type="scientific">Cardiocondyla obscurior</name>
    <dbReference type="NCBI Taxonomy" id="286306"/>
    <lineage>
        <taxon>Eukaryota</taxon>
        <taxon>Metazoa</taxon>
        <taxon>Ecdysozoa</taxon>
        <taxon>Arthropoda</taxon>
        <taxon>Hexapoda</taxon>
        <taxon>Insecta</taxon>
        <taxon>Pterygota</taxon>
        <taxon>Neoptera</taxon>
        <taxon>Endopterygota</taxon>
        <taxon>Hymenoptera</taxon>
        <taxon>Apocrita</taxon>
        <taxon>Aculeata</taxon>
        <taxon>Formicoidea</taxon>
        <taxon>Formicidae</taxon>
        <taxon>Myrmicinae</taxon>
        <taxon>Cardiocondyla</taxon>
    </lineage>
</organism>